<name>A0A3P1BU74_9BACT</name>
<proteinExistence type="predicted"/>
<dbReference type="Gene3D" id="2.180.10.10">
    <property type="entry name" value="RHS repeat-associated core"/>
    <property type="match status" value="1"/>
</dbReference>
<evidence type="ECO:0000256" key="1">
    <source>
        <dbReference type="SAM" id="SignalP"/>
    </source>
</evidence>
<protein>
    <recommendedName>
        <fullName evidence="4">DUF4595 domain-containing protein</fullName>
    </recommendedName>
</protein>
<sequence length="280" mass="32022">MNSLAKLTAVTLCLLPGLFACENQEITPDAPATEHSAPNPDWVPTDAAKPYFLTRLDAQTLTYYRGGKLWKLIKPSDQHSEFEYGPNWVSATLRKDQKRTQKQVFLLNDKGNAVESYLYSYDDQGVNTTLTAIHAYTYDATNKLTRINLKNTPNDRKLFFYDTNGDLIRVEVYNASNVKTAENTYSYELPGVARQVDQDPIHEYYGLSTQGNLLNIFGKMNKHLLRRYSFKSMYTNQVIDEKILHYTLNSNGYVVNYTQFDVEANVMLPGKVSYEYVVTP</sequence>
<dbReference type="Proteomes" id="UP000271925">
    <property type="component" value="Unassembled WGS sequence"/>
</dbReference>
<feature type="chain" id="PRO_5018054819" description="DUF4595 domain-containing protein" evidence="1">
    <location>
        <begin position="21"/>
        <end position="280"/>
    </location>
</feature>
<accession>A0A3P1BU74</accession>
<dbReference type="AlphaFoldDB" id="A0A3P1BU74"/>
<keyword evidence="1" id="KW-0732">Signal</keyword>
<dbReference type="OrthoDB" id="942700at2"/>
<reference evidence="2 3" key="1">
    <citation type="submission" date="2018-11" db="EMBL/GenBank/DDBJ databases">
        <authorList>
            <person name="Zhou Z."/>
            <person name="Wang G."/>
        </authorList>
    </citation>
    <scope>NUCLEOTIDE SEQUENCE [LARGE SCALE GENOMIC DNA]</scope>
    <source>
        <strain evidence="2 3">KCTC52004</strain>
    </source>
</reference>
<gene>
    <name evidence="2" type="ORF">EHT25_14085</name>
</gene>
<feature type="signal peptide" evidence="1">
    <location>
        <begin position="1"/>
        <end position="20"/>
    </location>
</feature>
<evidence type="ECO:0008006" key="4">
    <source>
        <dbReference type="Google" id="ProtNLM"/>
    </source>
</evidence>
<organism evidence="2 3">
    <name type="scientific">Larkinella rosea</name>
    <dbReference type="NCBI Taxonomy" id="2025312"/>
    <lineage>
        <taxon>Bacteria</taxon>
        <taxon>Pseudomonadati</taxon>
        <taxon>Bacteroidota</taxon>
        <taxon>Cytophagia</taxon>
        <taxon>Cytophagales</taxon>
        <taxon>Spirosomataceae</taxon>
        <taxon>Larkinella</taxon>
    </lineage>
</organism>
<keyword evidence="3" id="KW-1185">Reference proteome</keyword>
<dbReference type="RefSeq" id="WP_124875499.1">
    <property type="nucleotide sequence ID" value="NZ_RQJO01000008.1"/>
</dbReference>
<comment type="caution">
    <text evidence="2">The sequence shown here is derived from an EMBL/GenBank/DDBJ whole genome shotgun (WGS) entry which is preliminary data.</text>
</comment>
<dbReference type="EMBL" id="RQJO01000008">
    <property type="protein sequence ID" value="RRB04607.1"/>
    <property type="molecule type" value="Genomic_DNA"/>
</dbReference>
<evidence type="ECO:0000313" key="3">
    <source>
        <dbReference type="Proteomes" id="UP000271925"/>
    </source>
</evidence>
<dbReference type="PROSITE" id="PS51257">
    <property type="entry name" value="PROKAR_LIPOPROTEIN"/>
    <property type="match status" value="1"/>
</dbReference>
<evidence type="ECO:0000313" key="2">
    <source>
        <dbReference type="EMBL" id="RRB04607.1"/>
    </source>
</evidence>